<reference evidence="3" key="2">
    <citation type="submission" date="2025-08" db="UniProtKB">
        <authorList>
            <consortium name="RefSeq"/>
        </authorList>
    </citation>
    <scope>IDENTIFICATION</scope>
    <source>
        <tissue evidence="3">Seedling</tissue>
    </source>
</reference>
<dbReference type="PROSITE" id="PS50802">
    <property type="entry name" value="OTU"/>
    <property type="match status" value="1"/>
</dbReference>
<evidence type="ECO:0000313" key="3">
    <source>
        <dbReference type="RefSeq" id="XP_015887124.1"/>
    </source>
</evidence>
<accession>A0A6P4AFD8</accession>
<organism evidence="2 3">
    <name type="scientific">Ziziphus jujuba</name>
    <name type="common">Chinese jujube</name>
    <name type="synonym">Ziziphus sativa</name>
    <dbReference type="NCBI Taxonomy" id="326968"/>
    <lineage>
        <taxon>Eukaryota</taxon>
        <taxon>Viridiplantae</taxon>
        <taxon>Streptophyta</taxon>
        <taxon>Embryophyta</taxon>
        <taxon>Tracheophyta</taxon>
        <taxon>Spermatophyta</taxon>
        <taxon>Magnoliopsida</taxon>
        <taxon>eudicotyledons</taxon>
        <taxon>Gunneridae</taxon>
        <taxon>Pentapetalae</taxon>
        <taxon>rosids</taxon>
        <taxon>fabids</taxon>
        <taxon>Rosales</taxon>
        <taxon>Rhamnaceae</taxon>
        <taxon>Paliureae</taxon>
        <taxon>Ziziphus</taxon>
    </lineage>
</organism>
<keyword evidence="2" id="KW-1185">Reference proteome</keyword>
<name>A0A6P4AFD8_ZIZJJ</name>
<reference evidence="2" key="1">
    <citation type="submission" date="2025-05" db="UniProtKB">
        <authorList>
            <consortium name="RefSeq"/>
        </authorList>
    </citation>
    <scope>NUCLEOTIDE SEQUENCE [LARGE SCALE GENOMIC DNA]</scope>
</reference>
<gene>
    <name evidence="3" type="primary">LOC107422213</name>
</gene>
<evidence type="ECO:0000313" key="2">
    <source>
        <dbReference type="Proteomes" id="UP001652623"/>
    </source>
</evidence>
<dbReference type="KEGG" id="zju:107422213"/>
<feature type="domain" description="OTU" evidence="1">
    <location>
        <begin position="13"/>
        <end position="148"/>
    </location>
</feature>
<dbReference type="RefSeq" id="XP_015887124.1">
    <property type="nucleotide sequence ID" value="XM_016031638.3"/>
</dbReference>
<dbReference type="InterPro" id="IPR003323">
    <property type="entry name" value="OTU_dom"/>
</dbReference>
<dbReference type="AlphaFoldDB" id="A0A6P4AFD8"/>
<dbReference type="GeneID" id="107422213"/>
<protein>
    <submittedName>
        <fullName evidence="3">Uncharacterized protein LOC107422213</fullName>
    </submittedName>
</protein>
<dbReference type="Gene3D" id="3.90.70.80">
    <property type="match status" value="1"/>
</dbReference>
<dbReference type="CDD" id="cd22744">
    <property type="entry name" value="OTU"/>
    <property type="match status" value="1"/>
</dbReference>
<dbReference type="InParanoid" id="A0A6P4AFD8"/>
<sequence>MESFPNELRLYIADVQDVATDGNCGFRDIAELMNMGDNKLDQIRRELIDELKSNKDEYTALHGTSDRIEELNYIVSYFESNPSFNHWMTMPDMGHLIASKYDLVLMHISKRQYLIFLPFCSEPLHVDCRKVIFIGFVNDNHFVKLFMVPKCPIPPVADKWFKHHQICAQGWETEYSLQIKAFKGLISDDIAI</sequence>
<evidence type="ECO:0000259" key="1">
    <source>
        <dbReference type="PROSITE" id="PS50802"/>
    </source>
</evidence>
<proteinExistence type="predicted"/>
<dbReference type="Proteomes" id="UP001652623">
    <property type="component" value="Chromosome 1"/>
</dbReference>